<protein>
    <submittedName>
        <fullName evidence="3">Uncharacterized protein</fullName>
    </submittedName>
</protein>
<name>A0A8S2EXZ8_9BILA</name>
<dbReference type="Pfam" id="PF01436">
    <property type="entry name" value="NHL"/>
    <property type="match status" value="1"/>
</dbReference>
<accession>A0A8S2EXZ8</accession>
<dbReference type="InterPro" id="IPR001258">
    <property type="entry name" value="NHL_repeat"/>
</dbReference>
<dbReference type="InterPro" id="IPR011042">
    <property type="entry name" value="6-blade_b-propeller_TolB-like"/>
</dbReference>
<dbReference type="EMBL" id="CAJOBA010039290">
    <property type="protein sequence ID" value="CAF4075141.1"/>
    <property type="molecule type" value="Genomic_DNA"/>
</dbReference>
<dbReference type="EMBL" id="CAJNOK010017732">
    <property type="protein sequence ID" value="CAF1269446.1"/>
    <property type="molecule type" value="Genomic_DNA"/>
</dbReference>
<dbReference type="SUPFAM" id="SSF101898">
    <property type="entry name" value="NHL repeat"/>
    <property type="match status" value="1"/>
</dbReference>
<evidence type="ECO:0000313" key="3">
    <source>
        <dbReference type="EMBL" id="CAF1269446.1"/>
    </source>
</evidence>
<feature type="non-terminal residue" evidence="3">
    <location>
        <position position="1"/>
    </location>
</feature>
<dbReference type="Gene3D" id="2.120.10.30">
    <property type="entry name" value="TolB, C-terminal domain"/>
    <property type="match status" value="1"/>
</dbReference>
<dbReference type="PROSITE" id="PS51125">
    <property type="entry name" value="NHL"/>
    <property type="match status" value="1"/>
</dbReference>
<proteinExistence type="predicted"/>
<dbReference type="Proteomes" id="UP000682733">
    <property type="component" value="Unassembled WGS sequence"/>
</dbReference>
<feature type="repeat" description="NHL" evidence="2">
    <location>
        <begin position="44"/>
        <end position="69"/>
    </location>
</feature>
<dbReference type="AlphaFoldDB" id="A0A8S2EXZ8"/>
<evidence type="ECO:0000313" key="5">
    <source>
        <dbReference type="Proteomes" id="UP000677228"/>
    </source>
</evidence>
<sequence length="129" mass="14000">LTTTTIKAHSTTLCATSSWNQTDITVAGGNGRGSVENQLGWTYDLALDSKQNLYVADNGNQRIQKYCANNSSPPLTLMTVGWLTVVFIDKYDNLYYAVNSFVYKLNMTSGVETIVAGNGVSGVGLNFCR</sequence>
<evidence type="ECO:0000256" key="1">
    <source>
        <dbReference type="ARBA" id="ARBA00022737"/>
    </source>
</evidence>
<evidence type="ECO:0000313" key="4">
    <source>
        <dbReference type="EMBL" id="CAF4075141.1"/>
    </source>
</evidence>
<reference evidence="3" key="1">
    <citation type="submission" date="2021-02" db="EMBL/GenBank/DDBJ databases">
        <authorList>
            <person name="Nowell W R."/>
        </authorList>
    </citation>
    <scope>NUCLEOTIDE SEQUENCE</scope>
</reference>
<dbReference type="Proteomes" id="UP000677228">
    <property type="component" value="Unassembled WGS sequence"/>
</dbReference>
<keyword evidence="1" id="KW-0677">Repeat</keyword>
<gene>
    <name evidence="3" type="ORF">OVA965_LOCUS27114</name>
    <name evidence="4" type="ORF">TMI583_LOCUS27856</name>
</gene>
<organism evidence="3 5">
    <name type="scientific">Didymodactylos carnosus</name>
    <dbReference type="NCBI Taxonomy" id="1234261"/>
    <lineage>
        <taxon>Eukaryota</taxon>
        <taxon>Metazoa</taxon>
        <taxon>Spiralia</taxon>
        <taxon>Gnathifera</taxon>
        <taxon>Rotifera</taxon>
        <taxon>Eurotatoria</taxon>
        <taxon>Bdelloidea</taxon>
        <taxon>Philodinida</taxon>
        <taxon>Philodinidae</taxon>
        <taxon>Didymodactylos</taxon>
    </lineage>
</organism>
<comment type="caution">
    <text evidence="3">The sequence shown here is derived from an EMBL/GenBank/DDBJ whole genome shotgun (WGS) entry which is preliminary data.</text>
</comment>
<evidence type="ECO:0000256" key="2">
    <source>
        <dbReference type="PROSITE-ProRule" id="PRU00504"/>
    </source>
</evidence>